<dbReference type="PANTHER" id="PTHR10465:SF0">
    <property type="entry name" value="SARCALUMENIN"/>
    <property type="match status" value="1"/>
</dbReference>
<reference evidence="9 10" key="1">
    <citation type="submission" date="2018-05" db="EMBL/GenBank/DDBJ databases">
        <title>Draft Genome Sequences for a Diverse set of 7 Haemophilus Species.</title>
        <authorList>
            <person name="Nichols M."/>
            <person name="Topaz N."/>
            <person name="Wang X."/>
            <person name="Wang X."/>
            <person name="Boxrud D."/>
        </authorList>
    </citation>
    <scope>NUCLEOTIDE SEQUENCE [LARGE SCALE GENOMIC DNA]</scope>
    <source>
        <strain evidence="9 10">C2010039593</strain>
    </source>
</reference>
<name>A0A369ZFU7_HAEPH</name>
<dbReference type="InterPro" id="IPR027417">
    <property type="entry name" value="P-loop_NTPase"/>
</dbReference>
<keyword evidence="2" id="KW-0547">Nucleotide-binding</keyword>
<accession>A0A369ZFU7</accession>
<feature type="region of interest" description="Disordered" evidence="7">
    <location>
        <begin position="242"/>
        <end position="261"/>
    </location>
</feature>
<dbReference type="GO" id="GO:0008053">
    <property type="term" value="P:mitochondrial fusion"/>
    <property type="evidence" value="ECO:0007669"/>
    <property type="project" value="TreeGrafter"/>
</dbReference>
<sequence>MINISIKHNPFTVETTFLVDGKQPNIRAFSEFSSQRFQQWIERLFDELNEHFNGAKDFSVEFQGIESDYLDLVAATEEAKAKGMNIHLAKFTQAENADTRLAKIQNLVDEAIEHPLLKDKINENPRVIEDLEASFNKEFDIYVAATMSSGKSTLINAMLGADLLPAANEATTATIAKIYDTDMPIGEFVGQRFNFNHECVDPAQPVTLETLQDWNKREDTLVIEIEGNVSGMAKRDEVRLVLSDTPGPNNSQTDEHSNTTMKHMKDTKKNPLILYILNATQLGINDDKNTLQMISEIVKSGGKQSKDRFIFVVNKMDMFDPEKGEDINNVLKNVRNYLENNGIENPNIYPVSANLTRLLRKYAVNPDSLSRSERNALRGMEELFNEEPTMDMLQYMNLTKTVKEKLENGKYSLVEKRSGLPAVEKVIDTYIEKYNLPERVFRAYRALDNVIRECSNEAELVKSLDISEKESVELQKQIQQIEKVKSDSSKTGHYIQKLKKEGVPLPEDIVKQVNEIEMSINKKIRDFSKSFTGSVDPLTAQRKLNLMKDDVDFAYKNVTTSYDCILDNVDREMKERLDREYQEYVKGIFDKAEDSNSAKLPQLQHMRVQIEKAFIKDLDDEEIDVEQVYSHTEKVQVGTKKVRVGTERVKTGTQRVKTGTERVKTGTKRVKVGERSTSSWWNPFSWGDTENIYEDRDVFEERDVFENRDVFEERDVFEDREVYEDKAVMKDVHKVNLAKLWEKRGKEIVIQFNQLTSAATKRVDEHQKQLVDKYIGFMEEQFNPRVDAIINDLKGKLEKQDELKAEIEKAKRNLNEIDAFKAKVSHVIHL</sequence>
<keyword evidence="5" id="KW-0472">Membrane</keyword>
<evidence type="ECO:0000256" key="2">
    <source>
        <dbReference type="ARBA" id="ARBA00022741"/>
    </source>
</evidence>
<dbReference type="AlphaFoldDB" id="A0A369ZFU7"/>
<proteinExistence type="predicted"/>
<evidence type="ECO:0000256" key="7">
    <source>
        <dbReference type="SAM" id="MobiDB-lite"/>
    </source>
</evidence>
<dbReference type="EMBL" id="QEQD01000006">
    <property type="protein sequence ID" value="RDF03855.1"/>
    <property type="molecule type" value="Genomic_DNA"/>
</dbReference>
<evidence type="ECO:0000259" key="8">
    <source>
        <dbReference type="Pfam" id="PF00350"/>
    </source>
</evidence>
<protein>
    <submittedName>
        <fullName evidence="9">50S ribosome-binding GTPase</fullName>
    </submittedName>
</protein>
<keyword evidence="4" id="KW-0342">GTP-binding</keyword>
<dbReference type="InterPro" id="IPR045063">
    <property type="entry name" value="Dynamin_N"/>
</dbReference>
<evidence type="ECO:0000256" key="5">
    <source>
        <dbReference type="ARBA" id="ARBA00023136"/>
    </source>
</evidence>
<comment type="subcellular location">
    <subcellularLocation>
        <location evidence="1">Membrane</location>
    </subcellularLocation>
</comment>
<dbReference type="Pfam" id="PF00350">
    <property type="entry name" value="Dynamin_N"/>
    <property type="match status" value="1"/>
</dbReference>
<feature type="coiled-coil region" evidence="6">
    <location>
        <begin position="790"/>
        <end position="820"/>
    </location>
</feature>
<evidence type="ECO:0000256" key="1">
    <source>
        <dbReference type="ARBA" id="ARBA00004370"/>
    </source>
</evidence>
<evidence type="ECO:0000313" key="10">
    <source>
        <dbReference type="Proteomes" id="UP000253999"/>
    </source>
</evidence>
<dbReference type="GO" id="GO:0005525">
    <property type="term" value="F:GTP binding"/>
    <property type="evidence" value="ECO:0007669"/>
    <property type="project" value="UniProtKB-KW"/>
</dbReference>
<dbReference type="Proteomes" id="UP000253999">
    <property type="component" value="Unassembled WGS sequence"/>
</dbReference>
<dbReference type="SUPFAM" id="SSF52540">
    <property type="entry name" value="P-loop containing nucleoside triphosphate hydrolases"/>
    <property type="match status" value="1"/>
</dbReference>
<feature type="domain" description="Dynamin N-terminal" evidence="8">
    <location>
        <begin position="143"/>
        <end position="315"/>
    </location>
</feature>
<evidence type="ECO:0000256" key="6">
    <source>
        <dbReference type="SAM" id="Coils"/>
    </source>
</evidence>
<evidence type="ECO:0000313" key="9">
    <source>
        <dbReference type="EMBL" id="RDF03855.1"/>
    </source>
</evidence>
<evidence type="ECO:0000256" key="3">
    <source>
        <dbReference type="ARBA" id="ARBA00022801"/>
    </source>
</evidence>
<keyword evidence="3" id="KW-0378">Hydrolase</keyword>
<dbReference type="GO" id="GO:0016020">
    <property type="term" value="C:membrane"/>
    <property type="evidence" value="ECO:0007669"/>
    <property type="project" value="UniProtKB-SubCell"/>
</dbReference>
<evidence type="ECO:0000256" key="4">
    <source>
        <dbReference type="ARBA" id="ARBA00023134"/>
    </source>
</evidence>
<dbReference type="InterPro" id="IPR027094">
    <property type="entry name" value="Mitofusin_fam"/>
</dbReference>
<dbReference type="Gene3D" id="3.40.50.300">
    <property type="entry name" value="P-loop containing nucleotide triphosphate hydrolases"/>
    <property type="match status" value="1"/>
</dbReference>
<keyword evidence="6" id="KW-0175">Coiled coil</keyword>
<comment type="caution">
    <text evidence="9">The sequence shown here is derived from an EMBL/GenBank/DDBJ whole genome shotgun (WGS) entry which is preliminary data.</text>
</comment>
<dbReference type="PANTHER" id="PTHR10465">
    <property type="entry name" value="TRANSMEMBRANE GTPASE FZO1"/>
    <property type="match status" value="1"/>
</dbReference>
<dbReference type="GO" id="GO:0003924">
    <property type="term" value="F:GTPase activity"/>
    <property type="evidence" value="ECO:0007669"/>
    <property type="project" value="InterPro"/>
</dbReference>
<dbReference type="RefSeq" id="WP_111313099.1">
    <property type="nucleotide sequence ID" value="NZ_QEQD01000006.1"/>
</dbReference>
<gene>
    <name evidence="9" type="ORF">DPV98_06350</name>
</gene>
<organism evidence="9 10">
    <name type="scientific">Haemophilus parahaemolyticus</name>
    <dbReference type="NCBI Taxonomy" id="735"/>
    <lineage>
        <taxon>Bacteria</taxon>
        <taxon>Pseudomonadati</taxon>
        <taxon>Pseudomonadota</taxon>
        <taxon>Gammaproteobacteria</taxon>
        <taxon>Pasteurellales</taxon>
        <taxon>Pasteurellaceae</taxon>
        <taxon>Haemophilus</taxon>
    </lineage>
</organism>